<organism evidence="2 3">
    <name type="scientific">Ancylobacter novellus</name>
    <name type="common">Thiobacillus novellus</name>
    <dbReference type="NCBI Taxonomy" id="921"/>
    <lineage>
        <taxon>Bacteria</taxon>
        <taxon>Pseudomonadati</taxon>
        <taxon>Pseudomonadota</taxon>
        <taxon>Alphaproteobacteria</taxon>
        <taxon>Hyphomicrobiales</taxon>
        <taxon>Xanthobacteraceae</taxon>
        <taxon>Ancylobacter</taxon>
    </lineage>
</organism>
<evidence type="ECO:0000256" key="1">
    <source>
        <dbReference type="SAM" id="SignalP"/>
    </source>
</evidence>
<feature type="chain" id="PRO_5016062494" evidence="1">
    <location>
        <begin position="23"/>
        <end position="136"/>
    </location>
</feature>
<accession>A0A2W5M1L3</accession>
<reference evidence="2 3" key="1">
    <citation type="submission" date="2017-08" db="EMBL/GenBank/DDBJ databases">
        <title>Infants hospitalized years apart are colonized by the same room-sourced microbial strains.</title>
        <authorList>
            <person name="Brooks B."/>
            <person name="Olm M.R."/>
            <person name="Firek B.A."/>
            <person name="Baker R."/>
            <person name="Thomas B.C."/>
            <person name="Morowitz M.J."/>
            <person name="Banfield J.F."/>
        </authorList>
    </citation>
    <scope>NUCLEOTIDE SEQUENCE [LARGE SCALE GENOMIC DNA]</scope>
    <source>
        <strain evidence="2">S2_005_003_R2_43</strain>
    </source>
</reference>
<feature type="signal peptide" evidence="1">
    <location>
        <begin position="1"/>
        <end position="22"/>
    </location>
</feature>
<dbReference type="AlphaFoldDB" id="A0A2W5M1L3"/>
<sequence length="136" mass="14440">MTLFARLSILAVAILLAAPVAAAPVKQTVVAAKVGRSNVQIRIVVHPQADFCTKALAEKIRARARELGEAHVRQNLKTLIAKAGTDASGPTQFFGVAFLAGCPKDGSAWVAFPAEGKDKTVSRYAPELGWSPMMKL</sequence>
<keyword evidence="1" id="KW-0732">Signal</keyword>
<dbReference type="Proteomes" id="UP000249577">
    <property type="component" value="Unassembled WGS sequence"/>
</dbReference>
<evidence type="ECO:0000313" key="3">
    <source>
        <dbReference type="Proteomes" id="UP000249577"/>
    </source>
</evidence>
<dbReference type="EMBL" id="QFPN01000012">
    <property type="protein sequence ID" value="PZQ11233.1"/>
    <property type="molecule type" value="Genomic_DNA"/>
</dbReference>
<name>A0A2W5M1L3_ANCNO</name>
<evidence type="ECO:0000313" key="2">
    <source>
        <dbReference type="EMBL" id="PZQ11233.1"/>
    </source>
</evidence>
<proteinExistence type="predicted"/>
<gene>
    <name evidence="2" type="ORF">DI565_18205</name>
</gene>
<comment type="caution">
    <text evidence="2">The sequence shown here is derived from an EMBL/GenBank/DDBJ whole genome shotgun (WGS) entry which is preliminary data.</text>
</comment>
<protein>
    <submittedName>
        <fullName evidence="2">Uncharacterized protein</fullName>
    </submittedName>
</protein>